<comment type="caution">
    <text evidence="1">The sequence shown here is derived from an EMBL/GenBank/DDBJ whole genome shotgun (WGS) entry which is preliminary data.</text>
</comment>
<organism evidence="1 2">
    <name type="scientific">Streptomyces ardesiacus</name>
    <dbReference type="NCBI Taxonomy" id="285564"/>
    <lineage>
        <taxon>Bacteria</taxon>
        <taxon>Bacillati</taxon>
        <taxon>Actinomycetota</taxon>
        <taxon>Actinomycetes</taxon>
        <taxon>Kitasatosporales</taxon>
        <taxon>Streptomycetaceae</taxon>
        <taxon>Streptomyces</taxon>
    </lineage>
</organism>
<reference evidence="1 2" key="1">
    <citation type="submission" date="2024-10" db="EMBL/GenBank/DDBJ databases">
        <title>The Natural Products Discovery Center: Release of the First 8490 Sequenced Strains for Exploring Actinobacteria Biosynthetic Diversity.</title>
        <authorList>
            <person name="Kalkreuter E."/>
            <person name="Kautsar S.A."/>
            <person name="Yang D."/>
            <person name="Bader C.D."/>
            <person name="Teijaro C.N."/>
            <person name="Fluegel L."/>
            <person name="Davis C.M."/>
            <person name="Simpson J.R."/>
            <person name="Lauterbach L."/>
            <person name="Steele A.D."/>
            <person name="Gui C."/>
            <person name="Meng S."/>
            <person name="Li G."/>
            <person name="Viehrig K."/>
            <person name="Ye F."/>
            <person name="Su P."/>
            <person name="Kiefer A.F."/>
            <person name="Nichols A."/>
            <person name="Cepeda A.J."/>
            <person name="Yan W."/>
            <person name="Fan B."/>
            <person name="Jiang Y."/>
            <person name="Adhikari A."/>
            <person name="Zheng C.-J."/>
            <person name="Schuster L."/>
            <person name="Cowan T.M."/>
            <person name="Smanski M.J."/>
            <person name="Chevrette M.G."/>
            <person name="De Carvalho L.P.S."/>
            <person name="Shen B."/>
        </authorList>
    </citation>
    <scope>NUCLEOTIDE SEQUENCE [LARGE SCALE GENOMIC DNA]</scope>
    <source>
        <strain evidence="1 2">NPDC093086</strain>
    </source>
</reference>
<protein>
    <submittedName>
        <fullName evidence="1">Uncharacterized protein</fullName>
    </submittedName>
</protein>
<gene>
    <name evidence="1" type="ORF">ACIQFM_09775</name>
</gene>
<accession>A0ABW8H8U5</accession>
<sequence length="254" mass="27993">MTVLTNAVAASIPGRLAPYRYDIAPSPVDVYLDATAGIEALFTEISGDYFRNLETRTRNTDAPRERTEYLLGKLDVWKKAIDRFDDTVTGADFAKIRHLPDTDSRRIGYLAANTAIDRWLACRKKLHAAFIDWSFDLTGTVDVPEPAGPAPVIVAEGHRVPGCTGHCAADGCCSAELGSINVDETAELVIELYADEGDQPTGVVYTFDAHHDGTLLRTSNPAELRRKADEFYQFAGRIDQAAYVLDQLQKREAK</sequence>
<evidence type="ECO:0000313" key="2">
    <source>
        <dbReference type="Proteomes" id="UP001617907"/>
    </source>
</evidence>
<dbReference type="Proteomes" id="UP001617907">
    <property type="component" value="Unassembled WGS sequence"/>
</dbReference>
<dbReference type="EMBL" id="JBIVPC010000005">
    <property type="protein sequence ID" value="MFJ6036538.1"/>
    <property type="molecule type" value="Genomic_DNA"/>
</dbReference>
<keyword evidence="2" id="KW-1185">Reference proteome</keyword>
<name>A0ABW8H8U5_9ACTN</name>
<evidence type="ECO:0000313" key="1">
    <source>
        <dbReference type="EMBL" id="MFJ6036538.1"/>
    </source>
</evidence>
<dbReference type="RefSeq" id="WP_350890760.1">
    <property type="nucleotide sequence ID" value="NZ_JBEOTR010000011.1"/>
</dbReference>
<proteinExistence type="predicted"/>